<dbReference type="Proteomes" id="UP000216361">
    <property type="component" value="Unassembled WGS sequence"/>
</dbReference>
<dbReference type="PIRSF" id="PIRSF002741">
    <property type="entry name" value="MppA"/>
    <property type="match status" value="1"/>
</dbReference>
<evidence type="ECO:0000313" key="6">
    <source>
        <dbReference type="Proteomes" id="UP000216361"/>
    </source>
</evidence>
<proteinExistence type="inferred from homology"/>
<dbReference type="CDD" id="cd08493">
    <property type="entry name" value="PBP2_DppA_like"/>
    <property type="match status" value="1"/>
</dbReference>
<dbReference type="GO" id="GO:0043190">
    <property type="term" value="C:ATP-binding cassette (ABC) transporter complex"/>
    <property type="evidence" value="ECO:0007669"/>
    <property type="project" value="InterPro"/>
</dbReference>
<feature type="domain" description="Solute-binding protein family 5" evidence="4">
    <location>
        <begin position="58"/>
        <end position="439"/>
    </location>
</feature>
<dbReference type="PANTHER" id="PTHR30290">
    <property type="entry name" value="PERIPLASMIC BINDING COMPONENT OF ABC TRANSPORTER"/>
    <property type="match status" value="1"/>
</dbReference>
<name>A0A255XM24_9PROT</name>
<dbReference type="GO" id="GO:1904680">
    <property type="term" value="F:peptide transmembrane transporter activity"/>
    <property type="evidence" value="ECO:0007669"/>
    <property type="project" value="TreeGrafter"/>
</dbReference>
<dbReference type="InterPro" id="IPR023765">
    <property type="entry name" value="SBP_5_CS"/>
</dbReference>
<accession>A0A255XM24</accession>
<dbReference type="PANTHER" id="PTHR30290:SF38">
    <property type="entry name" value="D,D-DIPEPTIDE-BINDING PERIPLASMIC PROTEIN DDPA-RELATED"/>
    <property type="match status" value="1"/>
</dbReference>
<keyword evidence="3" id="KW-0732">Signal</keyword>
<evidence type="ECO:0000256" key="1">
    <source>
        <dbReference type="ARBA" id="ARBA00004418"/>
    </source>
</evidence>
<dbReference type="OrthoDB" id="9803988at2"/>
<sequence length="521" mass="57783">MAAALLAGTVQAKTLIFCSEGSPENFSPARATSGTTSTAAAETIYSRLVDFERGTTNLVNSLAEKYEVSADGKVYTFTLRKGVKFHTTSYFKPTRTLNADDVIFSVERQLKKDHPFNPIGGGKYQYFDDLGMSENLVKIEKVDDLTVRMTIKEALSPFITNVAMPFMSVYSKEYADQLQKAGKMDDIDLKPVGTGPFIFVDYVKDSTIRYKTNPDYFEGKSSLDGLVFAITPDSAQRVNKLKAGECNVAAYPNPADIENLKKDTNLKVLQQAGLNVGYIAFNVQKKPFDDKRVRQALNLAINKKTIIEAVYPGGIGETAKNPLPPVIGWAYNNDVKDYAFDPEAAKKLLAEAGVPADTEVDLWAMPVARPYNPNAKRMAEIVQADWAKVGIKAKIVSFDWAEYLNRTREGEHQTMMLGWTGDTGDPDNFLYELLGCGSAKSGGNRARWCNQAFEDLIQKARKTSDRAERGKLYKEAQVIFKDEAPWVTVAHAVQTVPMSKNVDGFKVDPLGRFKFYGVSMK</sequence>
<evidence type="ECO:0000259" key="4">
    <source>
        <dbReference type="Pfam" id="PF00496"/>
    </source>
</evidence>
<organism evidence="5 6">
    <name type="scientific">Elstera cyanobacteriorum</name>
    <dbReference type="NCBI Taxonomy" id="2022747"/>
    <lineage>
        <taxon>Bacteria</taxon>
        <taxon>Pseudomonadati</taxon>
        <taxon>Pseudomonadota</taxon>
        <taxon>Alphaproteobacteria</taxon>
        <taxon>Rhodospirillales</taxon>
        <taxon>Rhodospirillaceae</taxon>
        <taxon>Elstera</taxon>
    </lineage>
</organism>
<evidence type="ECO:0000256" key="2">
    <source>
        <dbReference type="ARBA" id="ARBA00005695"/>
    </source>
</evidence>
<dbReference type="GO" id="GO:0030288">
    <property type="term" value="C:outer membrane-bounded periplasmic space"/>
    <property type="evidence" value="ECO:0007669"/>
    <property type="project" value="TreeGrafter"/>
</dbReference>
<dbReference type="FunFam" id="3.40.190.10:FF:000036">
    <property type="entry name" value="Dipeptide ABC transporter, substrate-binding protein"/>
    <property type="match status" value="1"/>
</dbReference>
<dbReference type="Pfam" id="PF00496">
    <property type="entry name" value="SBP_bac_5"/>
    <property type="match status" value="1"/>
</dbReference>
<dbReference type="Gene3D" id="3.40.190.10">
    <property type="entry name" value="Periplasmic binding protein-like II"/>
    <property type="match status" value="1"/>
</dbReference>
<dbReference type="EMBL" id="NOXS01000033">
    <property type="protein sequence ID" value="OYQ18019.1"/>
    <property type="molecule type" value="Genomic_DNA"/>
</dbReference>
<keyword evidence="6" id="KW-1185">Reference proteome</keyword>
<dbReference type="InterPro" id="IPR000914">
    <property type="entry name" value="SBP_5_dom"/>
</dbReference>
<protein>
    <submittedName>
        <fullName evidence="5">ABC transporter substrate-binding protein</fullName>
    </submittedName>
</protein>
<dbReference type="InterPro" id="IPR039424">
    <property type="entry name" value="SBP_5"/>
</dbReference>
<dbReference type="Gene3D" id="3.90.76.10">
    <property type="entry name" value="Dipeptide-binding Protein, Domain 1"/>
    <property type="match status" value="1"/>
</dbReference>
<dbReference type="PROSITE" id="PS01040">
    <property type="entry name" value="SBP_BACTERIAL_5"/>
    <property type="match status" value="1"/>
</dbReference>
<comment type="similarity">
    <text evidence="2">Belongs to the bacterial solute-binding protein 5 family.</text>
</comment>
<dbReference type="GO" id="GO:0042938">
    <property type="term" value="P:dipeptide transport"/>
    <property type="evidence" value="ECO:0007669"/>
    <property type="project" value="TreeGrafter"/>
</dbReference>
<dbReference type="AlphaFoldDB" id="A0A255XM24"/>
<comment type="caution">
    <text evidence="5">The sequence shown here is derived from an EMBL/GenBank/DDBJ whole genome shotgun (WGS) entry which is preliminary data.</text>
</comment>
<reference evidence="5 6" key="1">
    <citation type="submission" date="2017-07" db="EMBL/GenBank/DDBJ databases">
        <title>Elstera cyanobacteriorum sp. nov., a novel bacterium isolated from cyanobacterial aggregates in a eutrophic lake.</title>
        <authorList>
            <person name="Cai H."/>
        </authorList>
    </citation>
    <scope>NUCLEOTIDE SEQUENCE [LARGE SCALE GENOMIC DNA]</scope>
    <source>
        <strain evidence="5 6">TH019</strain>
    </source>
</reference>
<dbReference type="FunFam" id="3.10.105.10:FF:000002">
    <property type="entry name" value="Dipeptide ABC transporter, substrate-binding protein"/>
    <property type="match status" value="1"/>
</dbReference>
<dbReference type="InterPro" id="IPR030678">
    <property type="entry name" value="Peptide/Ni-bd"/>
</dbReference>
<evidence type="ECO:0000256" key="3">
    <source>
        <dbReference type="ARBA" id="ARBA00022729"/>
    </source>
</evidence>
<comment type="subcellular location">
    <subcellularLocation>
        <location evidence="1">Periplasm</location>
    </subcellularLocation>
</comment>
<dbReference type="SUPFAM" id="SSF53850">
    <property type="entry name" value="Periplasmic binding protein-like II"/>
    <property type="match status" value="1"/>
</dbReference>
<gene>
    <name evidence="5" type="ORF">CHR90_13715</name>
</gene>
<dbReference type="Gene3D" id="3.10.105.10">
    <property type="entry name" value="Dipeptide-binding Protein, Domain 3"/>
    <property type="match status" value="1"/>
</dbReference>
<evidence type="ECO:0000313" key="5">
    <source>
        <dbReference type="EMBL" id="OYQ18019.1"/>
    </source>
</evidence>